<name>A0ABZ1C3P0_9BACT</name>
<feature type="coiled-coil region" evidence="7">
    <location>
        <begin position="206"/>
        <end position="256"/>
    </location>
</feature>
<keyword evidence="8" id="KW-0472">Membrane</keyword>
<dbReference type="SUPFAM" id="SSF47384">
    <property type="entry name" value="Homodimeric domain of signal transducing histidine kinase"/>
    <property type="match status" value="1"/>
</dbReference>
<dbReference type="EMBL" id="CP139781">
    <property type="protein sequence ID" value="WRQ85982.1"/>
    <property type="molecule type" value="Genomic_DNA"/>
</dbReference>
<evidence type="ECO:0000256" key="2">
    <source>
        <dbReference type="ARBA" id="ARBA00012438"/>
    </source>
</evidence>
<evidence type="ECO:0000256" key="7">
    <source>
        <dbReference type="SAM" id="Coils"/>
    </source>
</evidence>
<keyword evidence="8" id="KW-0812">Transmembrane</keyword>
<reference evidence="11 12" key="1">
    <citation type="submission" date="2021-08" db="EMBL/GenBank/DDBJ databases">
        <authorList>
            <person name="Zhang D."/>
            <person name="Zhang A."/>
            <person name="Wang L."/>
        </authorList>
    </citation>
    <scope>NUCLEOTIDE SEQUENCE [LARGE SCALE GENOMIC DNA]</scope>
    <source>
        <strain evidence="11 12">WL0086</strain>
    </source>
</reference>
<keyword evidence="6" id="KW-0802">TPR repeat</keyword>
<evidence type="ECO:0000256" key="4">
    <source>
        <dbReference type="ARBA" id="ARBA00022679"/>
    </source>
</evidence>
<dbReference type="SUPFAM" id="SSF55874">
    <property type="entry name" value="ATPase domain of HSP90 chaperone/DNA topoisomerase II/histidine kinase"/>
    <property type="match status" value="1"/>
</dbReference>
<dbReference type="InterPro" id="IPR050351">
    <property type="entry name" value="BphY/WalK/GraS-like"/>
</dbReference>
<evidence type="ECO:0000256" key="5">
    <source>
        <dbReference type="ARBA" id="ARBA00022777"/>
    </source>
</evidence>
<dbReference type="GO" id="GO:0016301">
    <property type="term" value="F:kinase activity"/>
    <property type="evidence" value="ECO:0007669"/>
    <property type="project" value="UniProtKB-KW"/>
</dbReference>
<gene>
    <name evidence="11" type="ORF">K1X11_014305</name>
</gene>
<evidence type="ECO:0000256" key="9">
    <source>
        <dbReference type="SAM" id="SignalP"/>
    </source>
</evidence>
<keyword evidence="4" id="KW-0808">Transferase</keyword>
<dbReference type="InterPro" id="IPR003594">
    <property type="entry name" value="HATPase_dom"/>
</dbReference>
<dbReference type="Pfam" id="PF13374">
    <property type="entry name" value="TPR_10"/>
    <property type="match status" value="1"/>
</dbReference>
<keyword evidence="3" id="KW-0597">Phosphoprotein</keyword>
<dbReference type="Pfam" id="PF02518">
    <property type="entry name" value="HATPase_c"/>
    <property type="match status" value="1"/>
</dbReference>
<evidence type="ECO:0000256" key="6">
    <source>
        <dbReference type="PROSITE-ProRule" id="PRU00339"/>
    </source>
</evidence>
<dbReference type="Pfam" id="PF13424">
    <property type="entry name" value="TPR_12"/>
    <property type="match status" value="1"/>
</dbReference>
<comment type="catalytic activity">
    <reaction evidence="1">
        <text>ATP + protein L-histidine = ADP + protein N-phospho-L-histidine.</text>
        <dbReference type="EC" id="2.7.13.3"/>
    </reaction>
</comment>
<dbReference type="Gene3D" id="1.25.40.10">
    <property type="entry name" value="Tetratricopeptide repeat domain"/>
    <property type="match status" value="1"/>
</dbReference>
<feature type="signal peptide" evidence="9">
    <location>
        <begin position="1"/>
        <end position="22"/>
    </location>
</feature>
<evidence type="ECO:0000313" key="11">
    <source>
        <dbReference type="EMBL" id="WRQ85982.1"/>
    </source>
</evidence>
<dbReference type="Proteomes" id="UP000738431">
    <property type="component" value="Chromosome"/>
</dbReference>
<keyword evidence="7" id="KW-0175">Coiled coil</keyword>
<dbReference type="PRINTS" id="PR00344">
    <property type="entry name" value="BCTRLSENSOR"/>
</dbReference>
<dbReference type="InterPro" id="IPR019734">
    <property type="entry name" value="TPR_rpt"/>
</dbReference>
<dbReference type="Gene3D" id="1.10.287.130">
    <property type="match status" value="1"/>
</dbReference>
<evidence type="ECO:0000256" key="3">
    <source>
        <dbReference type="ARBA" id="ARBA00022553"/>
    </source>
</evidence>
<dbReference type="PROSITE" id="PS50005">
    <property type="entry name" value="TPR"/>
    <property type="match status" value="1"/>
</dbReference>
<dbReference type="InterPro" id="IPR011990">
    <property type="entry name" value="TPR-like_helical_dom_sf"/>
</dbReference>
<dbReference type="CDD" id="cd00082">
    <property type="entry name" value="HisKA"/>
    <property type="match status" value="1"/>
</dbReference>
<sequence length="683" mass="73897">MNDAVKVSLGCLAMCALGGSWAGATVEEAEAQYEQVKVYYQDDNYEAMAAAAQAGLAALGEGDDELKLRGSLWYWSGVAQQMLGDYDAALDHYATAITVHDAAGNLRQVAAVLNSYAGVLGERGRQTERLQALVRAHGIFEELGEPLGRAALAHSIGHYYAEQDEFVEAQGYYEQSIAIRREMDNPAFLADGLMGLGINLRELTRIDEARAALDEALAIHREAQDEGGLAGVLTNLGNLERDQKNYEAALSAYTEALGYDRAAGYRFGVSILTHNLALTHHEMGNDTNALEWADIAVDVADELRLPERQEYAYQLRADIREALGDGTGALADTRRVMEIRDERGAASREQALLDLQTEFETAQKQHEIDRLERANVERELALTREAAAREAAEQAQAVEQARGRTTLVLAIAAGAIAAVLAGLFRVSRRSERRLAKQREEIEHAVAGLRDAHGELKKLYDRKSAFLGFAVHDLRSPLYAIDAVCGEIESGLLDSPVQGVGEIRDAARRMRDDLDAWLEAERKEQTEIAVHPVSSDLAQLATDVVALNQPAARAKGIALELVAPVAAPVRVDPWRMREVIDNLVSNALKYSPRDSGVQVTVVVEGGRAVARVIDAGPGLSAEDHEKVFGAYARLSAQPTGGESSTGLGLHLCKRIIDAHEGSTLAVENVPTGGAIFTVSVPVAK</sequence>
<evidence type="ECO:0000256" key="8">
    <source>
        <dbReference type="SAM" id="Phobius"/>
    </source>
</evidence>
<feature type="chain" id="PRO_5045781101" description="histidine kinase" evidence="9">
    <location>
        <begin position="23"/>
        <end position="683"/>
    </location>
</feature>
<feature type="repeat" description="TPR" evidence="6">
    <location>
        <begin position="230"/>
        <end position="263"/>
    </location>
</feature>
<dbReference type="PROSITE" id="PS50109">
    <property type="entry name" value="HIS_KIN"/>
    <property type="match status" value="1"/>
</dbReference>
<accession>A0ABZ1C3P0</accession>
<keyword evidence="12" id="KW-1185">Reference proteome</keyword>
<evidence type="ECO:0000256" key="1">
    <source>
        <dbReference type="ARBA" id="ARBA00000085"/>
    </source>
</evidence>
<keyword evidence="5 11" id="KW-0418">Kinase</keyword>
<reference evidence="11 12" key="2">
    <citation type="submission" date="2023-12" db="EMBL/GenBank/DDBJ databases">
        <title>Description of an unclassified Opitutus bacterium of Verrucomicrobiota.</title>
        <authorList>
            <person name="Zhang D.-F."/>
        </authorList>
    </citation>
    <scope>NUCLEOTIDE SEQUENCE [LARGE SCALE GENOMIC DNA]</scope>
    <source>
        <strain evidence="11 12">WL0086</strain>
    </source>
</reference>
<dbReference type="Gene3D" id="3.30.565.10">
    <property type="entry name" value="Histidine kinase-like ATPase, C-terminal domain"/>
    <property type="match status" value="1"/>
</dbReference>
<dbReference type="InterPro" id="IPR036890">
    <property type="entry name" value="HATPase_C_sf"/>
</dbReference>
<dbReference type="EC" id="2.7.13.3" evidence="2"/>
<dbReference type="InterPro" id="IPR036097">
    <property type="entry name" value="HisK_dim/P_sf"/>
</dbReference>
<protein>
    <recommendedName>
        <fullName evidence="2">histidine kinase</fullName>
        <ecNumber evidence="2">2.7.13.3</ecNumber>
    </recommendedName>
</protein>
<feature type="domain" description="Histidine kinase" evidence="10">
    <location>
        <begin position="468"/>
        <end position="683"/>
    </location>
</feature>
<dbReference type="InterPro" id="IPR003661">
    <property type="entry name" value="HisK_dim/P_dom"/>
</dbReference>
<organism evidence="11 12">
    <name type="scientific">Actomonas aquatica</name>
    <dbReference type="NCBI Taxonomy" id="2866162"/>
    <lineage>
        <taxon>Bacteria</taxon>
        <taxon>Pseudomonadati</taxon>
        <taxon>Verrucomicrobiota</taxon>
        <taxon>Opitutia</taxon>
        <taxon>Opitutales</taxon>
        <taxon>Opitutaceae</taxon>
        <taxon>Actomonas</taxon>
    </lineage>
</organism>
<dbReference type="PANTHER" id="PTHR42878">
    <property type="entry name" value="TWO-COMPONENT HISTIDINE KINASE"/>
    <property type="match status" value="1"/>
</dbReference>
<feature type="transmembrane region" description="Helical" evidence="8">
    <location>
        <begin position="407"/>
        <end position="426"/>
    </location>
</feature>
<evidence type="ECO:0000313" key="12">
    <source>
        <dbReference type="Proteomes" id="UP000738431"/>
    </source>
</evidence>
<dbReference type="InterPro" id="IPR005467">
    <property type="entry name" value="His_kinase_dom"/>
</dbReference>
<dbReference type="PANTHER" id="PTHR42878:SF15">
    <property type="entry name" value="BACTERIOPHYTOCHROME"/>
    <property type="match status" value="1"/>
</dbReference>
<proteinExistence type="predicted"/>
<dbReference type="RefSeq" id="WP_221031494.1">
    <property type="nucleotide sequence ID" value="NZ_CP139781.1"/>
</dbReference>
<dbReference type="SUPFAM" id="SSF48452">
    <property type="entry name" value="TPR-like"/>
    <property type="match status" value="2"/>
</dbReference>
<keyword evidence="9" id="KW-0732">Signal</keyword>
<dbReference type="CDD" id="cd00075">
    <property type="entry name" value="HATPase"/>
    <property type="match status" value="1"/>
</dbReference>
<evidence type="ECO:0000259" key="10">
    <source>
        <dbReference type="PROSITE" id="PS50109"/>
    </source>
</evidence>
<dbReference type="SMART" id="SM00028">
    <property type="entry name" value="TPR"/>
    <property type="match status" value="6"/>
</dbReference>
<dbReference type="InterPro" id="IPR004358">
    <property type="entry name" value="Sig_transdc_His_kin-like_C"/>
</dbReference>
<dbReference type="SMART" id="SM00387">
    <property type="entry name" value="HATPase_c"/>
    <property type="match status" value="1"/>
</dbReference>
<keyword evidence="8" id="KW-1133">Transmembrane helix</keyword>